<feature type="compositionally biased region" description="Polar residues" evidence="1">
    <location>
        <begin position="407"/>
        <end position="416"/>
    </location>
</feature>
<feature type="compositionally biased region" description="Basic and acidic residues" evidence="1">
    <location>
        <begin position="417"/>
        <end position="432"/>
    </location>
</feature>
<feature type="compositionally biased region" description="Low complexity" evidence="1">
    <location>
        <begin position="474"/>
        <end position="484"/>
    </location>
</feature>
<evidence type="ECO:0000313" key="3">
    <source>
        <dbReference type="EMBL" id="CAE0786761.1"/>
    </source>
</evidence>
<feature type="transmembrane region" description="Helical" evidence="2">
    <location>
        <begin position="202"/>
        <end position="224"/>
    </location>
</feature>
<dbReference type="AlphaFoldDB" id="A0A7S4C4I7"/>
<feature type="transmembrane region" description="Helical" evidence="2">
    <location>
        <begin position="175"/>
        <end position="196"/>
    </location>
</feature>
<feature type="transmembrane region" description="Helical" evidence="2">
    <location>
        <begin position="132"/>
        <end position="154"/>
    </location>
</feature>
<feature type="compositionally biased region" description="Low complexity" evidence="1">
    <location>
        <begin position="433"/>
        <end position="442"/>
    </location>
</feature>
<feature type="compositionally biased region" description="Basic and acidic residues" evidence="1">
    <location>
        <begin position="552"/>
        <end position="567"/>
    </location>
</feature>
<evidence type="ECO:0000256" key="1">
    <source>
        <dbReference type="SAM" id="MobiDB-lite"/>
    </source>
</evidence>
<feature type="region of interest" description="Disordered" evidence="1">
    <location>
        <begin position="380"/>
        <end position="499"/>
    </location>
</feature>
<gene>
    <name evidence="3" type="ORF">PCAR00345_LOCUS39469</name>
</gene>
<reference evidence="3" key="1">
    <citation type="submission" date="2021-01" db="EMBL/GenBank/DDBJ databases">
        <authorList>
            <person name="Corre E."/>
            <person name="Pelletier E."/>
            <person name="Niang G."/>
            <person name="Scheremetjew M."/>
            <person name="Finn R."/>
            <person name="Kale V."/>
            <person name="Holt S."/>
            <person name="Cochrane G."/>
            <person name="Meng A."/>
            <person name="Brown T."/>
            <person name="Cohen L."/>
        </authorList>
    </citation>
    <scope>NUCLEOTIDE SEQUENCE</scope>
    <source>
        <strain evidence="3">CCMP645</strain>
    </source>
</reference>
<protein>
    <submittedName>
        <fullName evidence="3">Uncharacterized protein</fullName>
    </submittedName>
</protein>
<keyword evidence="2" id="KW-0472">Membrane</keyword>
<keyword evidence="2" id="KW-1133">Transmembrane helix</keyword>
<feature type="compositionally biased region" description="Polar residues" evidence="1">
    <location>
        <begin position="386"/>
        <end position="400"/>
    </location>
</feature>
<dbReference type="EMBL" id="HBIZ01063996">
    <property type="protein sequence ID" value="CAE0786761.1"/>
    <property type="molecule type" value="Transcribed_RNA"/>
</dbReference>
<feature type="transmembrane region" description="Helical" evidence="2">
    <location>
        <begin position="275"/>
        <end position="298"/>
    </location>
</feature>
<feature type="transmembrane region" description="Helical" evidence="2">
    <location>
        <begin position="87"/>
        <end position="112"/>
    </location>
</feature>
<feature type="region of interest" description="Disordered" evidence="1">
    <location>
        <begin position="533"/>
        <end position="567"/>
    </location>
</feature>
<organism evidence="3">
    <name type="scientific">Chrysotila carterae</name>
    <name type="common">Marine alga</name>
    <name type="synonym">Syracosphaera carterae</name>
    <dbReference type="NCBI Taxonomy" id="13221"/>
    <lineage>
        <taxon>Eukaryota</taxon>
        <taxon>Haptista</taxon>
        <taxon>Haptophyta</taxon>
        <taxon>Prymnesiophyceae</taxon>
        <taxon>Isochrysidales</taxon>
        <taxon>Isochrysidaceae</taxon>
        <taxon>Chrysotila</taxon>
    </lineage>
</organism>
<proteinExistence type="predicted"/>
<feature type="transmembrane region" description="Helical" evidence="2">
    <location>
        <begin position="50"/>
        <end position="75"/>
    </location>
</feature>
<accession>A0A7S4C4I7</accession>
<keyword evidence="2" id="KW-0812">Transmembrane</keyword>
<evidence type="ECO:0000256" key="2">
    <source>
        <dbReference type="SAM" id="Phobius"/>
    </source>
</evidence>
<sequence length="567" mass="61769">MQEMGWRATVPCLTTDDCAGREVCSVHALCGCGFTDGFANPPACDQFTSATTVVVCANLLEAFFASIAMVAAAALLTKTVQVHPRGFFLSCSILCTLAAATGLAANISYLIYMCTAGDVWPNDQLVQDRIKVVMLAVHATFFICATLNLGLMWLEFVIAARRVEHIASNLRRTASFLYLLTGLWLVASCVLLMLTLRYDYHFFAFWGLLTTIAGVICTVVYVGGGRAMCDVFDRATHSALTNASALMVETPSFSAAELRKAHRMQLRSRTTRRSYYISGCCGAVYVVSSIVWAVLYAYELSHTFLWLFDCILRCSVYTSLISMCFWLHVCVRAEESASFSHSESENMPSFAKKLIPGVRTKRKAPAQSVFATAKAPVQTLPLRGAEQSTRQVELSTQSEQRLPHTEQFPSAQPTKPTDSRHPRQIELQEKSAHSAQLSQQASPVLQGQRSYLSREPQPTEAAPLSPSAEPPLSAPSHARSPSHSLRSEDGTVGAIAPPSQVDEYGAIALPRSARSDPVLAEDGARVCSSTGLVSYAPADNGRPQSTPSDAELEGRRPLTRRIDIYSA</sequence>
<name>A0A7S4C4I7_CHRCT</name>